<name>A0ABT3P0X8_9PROT</name>
<sequence>MNAIPENAARRAALACEIRERTGLDEAVIAAFLREFYDAARSDTLLAPAFAGVADWEAHLARIGQFWGSVALMTGEYHGQPMQAHAHLGLTSAHFARWLALFEEVGRRTLPGAAVEHLLERARRIARSLEMGLVPMELPPRRPAA</sequence>
<proteinExistence type="predicted"/>
<gene>
    <name evidence="1" type="ORF">OF850_20985</name>
</gene>
<dbReference type="Gene3D" id="1.10.490.10">
    <property type="entry name" value="Globins"/>
    <property type="match status" value="1"/>
</dbReference>
<dbReference type="SUPFAM" id="SSF46458">
    <property type="entry name" value="Globin-like"/>
    <property type="match status" value="1"/>
</dbReference>
<accession>A0ABT3P0X8</accession>
<dbReference type="Proteomes" id="UP001526430">
    <property type="component" value="Unassembled WGS sequence"/>
</dbReference>
<dbReference type="EMBL" id="JAPFQI010000026">
    <property type="protein sequence ID" value="MCW8088077.1"/>
    <property type="molecule type" value="Genomic_DNA"/>
</dbReference>
<keyword evidence="2" id="KW-1185">Reference proteome</keyword>
<evidence type="ECO:0000313" key="2">
    <source>
        <dbReference type="Proteomes" id="UP001526430"/>
    </source>
</evidence>
<evidence type="ECO:0000313" key="1">
    <source>
        <dbReference type="EMBL" id="MCW8088077.1"/>
    </source>
</evidence>
<dbReference type="CDD" id="cd08916">
    <property type="entry name" value="TrHb3_P"/>
    <property type="match status" value="1"/>
</dbReference>
<organism evidence="1 2">
    <name type="scientific">Sabulicella glaciei</name>
    <dbReference type="NCBI Taxonomy" id="2984948"/>
    <lineage>
        <taxon>Bacteria</taxon>
        <taxon>Pseudomonadati</taxon>
        <taxon>Pseudomonadota</taxon>
        <taxon>Alphaproteobacteria</taxon>
        <taxon>Acetobacterales</taxon>
        <taxon>Acetobacteraceae</taxon>
        <taxon>Sabulicella</taxon>
    </lineage>
</organism>
<comment type="caution">
    <text evidence="1">The sequence shown here is derived from an EMBL/GenBank/DDBJ whole genome shotgun (WGS) entry which is preliminary data.</text>
</comment>
<dbReference type="InterPro" id="IPR012292">
    <property type="entry name" value="Globin/Proto"/>
</dbReference>
<protein>
    <submittedName>
        <fullName evidence="1">Group III truncated hemoglobin</fullName>
    </submittedName>
</protein>
<dbReference type="InterPro" id="IPR009050">
    <property type="entry name" value="Globin-like_sf"/>
</dbReference>
<dbReference type="RefSeq" id="WP_301592280.1">
    <property type="nucleotide sequence ID" value="NZ_JAPFQI010000026.1"/>
</dbReference>
<reference evidence="1 2" key="1">
    <citation type="submission" date="2022-10" db="EMBL/GenBank/DDBJ databases">
        <title>Roseococcus glaciei nov., sp. nov., isolated from glacier.</title>
        <authorList>
            <person name="Liu Q."/>
            <person name="Xin Y.-H."/>
        </authorList>
    </citation>
    <scope>NUCLEOTIDE SEQUENCE [LARGE SCALE GENOMIC DNA]</scope>
    <source>
        <strain evidence="1 2">MDT2-1-1</strain>
    </source>
</reference>